<reference evidence="1 2" key="1">
    <citation type="submission" date="2020-08" db="EMBL/GenBank/DDBJ databases">
        <title>Genomic Encyclopedia of Type Strains, Phase IV (KMG-IV): sequencing the most valuable type-strain genomes for metagenomic binning, comparative biology and taxonomic classification.</title>
        <authorList>
            <person name="Goeker M."/>
        </authorList>
    </citation>
    <scope>NUCLEOTIDE SEQUENCE [LARGE SCALE GENOMIC DNA]</scope>
    <source>
        <strain evidence="1 2">DSM 102235</strain>
    </source>
</reference>
<dbReference type="RefSeq" id="WP_183963178.1">
    <property type="nucleotide sequence ID" value="NZ_BAABBZ010000014.1"/>
</dbReference>
<dbReference type="Proteomes" id="UP000541426">
    <property type="component" value="Unassembled WGS sequence"/>
</dbReference>
<accession>A0A7W6GRE6</accession>
<evidence type="ECO:0000313" key="2">
    <source>
        <dbReference type="Proteomes" id="UP000541426"/>
    </source>
</evidence>
<name>A0A7W6GRE6_9RHOB</name>
<protein>
    <submittedName>
        <fullName evidence="1">Uncharacterized protein</fullName>
    </submittedName>
</protein>
<dbReference type="EMBL" id="JACIEJ010000002">
    <property type="protein sequence ID" value="MBB3984513.1"/>
    <property type="molecule type" value="Genomic_DNA"/>
</dbReference>
<comment type="caution">
    <text evidence="1">The sequence shown here is derived from an EMBL/GenBank/DDBJ whole genome shotgun (WGS) entry which is preliminary data.</text>
</comment>
<evidence type="ECO:0000313" key="1">
    <source>
        <dbReference type="EMBL" id="MBB3984513.1"/>
    </source>
</evidence>
<sequence length="87" mass="9492">MINLQDAYIRLDTGIVVTSDVKVVTNNRTVLDIRHMPGAVMAGPDLRAGSDRGGLWRSRSGKRVGGLHRLHVRGTRFTRHRSGGSAS</sequence>
<keyword evidence="2" id="KW-1185">Reference proteome</keyword>
<proteinExistence type="predicted"/>
<dbReference type="AlphaFoldDB" id="A0A7W6GRE6"/>
<organism evidence="1 2">
    <name type="scientific">Sagittula marina</name>
    <dbReference type="NCBI Taxonomy" id="943940"/>
    <lineage>
        <taxon>Bacteria</taxon>
        <taxon>Pseudomonadati</taxon>
        <taxon>Pseudomonadota</taxon>
        <taxon>Alphaproteobacteria</taxon>
        <taxon>Rhodobacterales</taxon>
        <taxon>Roseobacteraceae</taxon>
        <taxon>Sagittula</taxon>
    </lineage>
</organism>
<gene>
    <name evidence="1" type="ORF">GGQ68_000829</name>
</gene>